<organism evidence="1 2">
    <name type="scientific">Portunus trituberculatus</name>
    <name type="common">Swimming crab</name>
    <name type="synonym">Neptunus trituberculatus</name>
    <dbReference type="NCBI Taxonomy" id="210409"/>
    <lineage>
        <taxon>Eukaryota</taxon>
        <taxon>Metazoa</taxon>
        <taxon>Ecdysozoa</taxon>
        <taxon>Arthropoda</taxon>
        <taxon>Crustacea</taxon>
        <taxon>Multicrustacea</taxon>
        <taxon>Malacostraca</taxon>
        <taxon>Eumalacostraca</taxon>
        <taxon>Eucarida</taxon>
        <taxon>Decapoda</taxon>
        <taxon>Pleocyemata</taxon>
        <taxon>Brachyura</taxon>
        <taxon>Eubrachyura</taxon>
        <taxon>Portunoidea</taxon>
        <taxon>Portunidae</taxon>
        <taxon>Portuninae</taxon>
        <taxon>Portunus</taxon>
    </lineage>
</organism>
<gene>
    <name evidence="1" type="ORF">E2C01_097219</name>
</gene>
<accession>A0A5B7K3Y0</accession>
<dbReference type="Proteomes" id="UP000324222">
    <property type="component" value="Unassembled WGS sequence"/>
</dbReference>
<keyword evidence="2" id="KW-1185">Reference proteome</keyword>
<dbReference type="EMBL" id="VSRR010128150">
    <property type="protein sequence ID" value="MPD01680.1"/>
    <property type="molecule type" value="Genomic_DNA"/>
</dbReference>
<protein>
    <submittedName>
        <fullName evidence="1">Uncharacterized protein</fullName>
    </submittedName>
</protein>
<name>A0A5B7K3Y0_PORTR</name>
<evidence type="ECO:0000313" key="2">
    <source>
        <dbReference type="Proteomes" id="UP000324222"/>
    </source>
</evidence>
<proteinExistence type="predicted"/>
<reference evidence="1 2" key="1">
    <citation type="submission" date="2019-05" db="EMBL/GenBank/DDBJ databases">
        <title>Another draft genome of Portunus trituberculatus and its Hox gene families provides insights of decapod evolution.</title>
        <authorList>
            <person name="Jeong J.-H."/>
            <person name="Song I."/>
            <person name="Kim S."/>
            <person name="Choi T."/>
            <person name="Kim D."/>
            <person name="Ryu S."/>
            <person name="Kim W."/>
        </authorList>
    </citation>
    <scope>NUCLEOTIDE SEQUENCE [LARGE SCALE GENOMIC DNA]</scope>
    <source>
        <tissue evidence="1">Muscle</tissue>
    </source>
</reference>
<evidence type="ECO:0000313" key="1">
    <source>
        <dbReference type="EMBL" id="MPD01680.1"/>
    </source>
</evidence>
<dbReference type="AlphaFoldDB" id="A0A5B7K3Y0"/>
<sequence>MAPTASGCRGLREGAALCSSLTLVSQCFQASMSRPGPASPKRRGLVPASRLQLHLICHHEGHRTPWCRHVY</sequence>
<comment type="caution">
    <text evidence="1">The sequence shown here is derived from an EMBL/GenBank/DDBJ whole genome shotgun (WGS) entry which is preliminary data.</text>
</comment>